<accession>A0A397U4S5</accession>
<dbReference type="EMBL" id="QKWP01002011">
    <property type="protein sequence ID" value="RIB05290.1"/>
    <property type="molecule type" value="Genomic_DNA"/>
</dbReference>
<feature type="transmembrane region" description="Helical" evidence="1">
    <location>
        <begin position="16"/>
        <end position="36"/>
    </location>
</feature>
<name>A0A397U4S5_9GLOM</name>
<proteinExistence type="predicted"/>
<keyword evidence="1" id="KW-1133">Transmembrane helix</keyword>
<keyword evidence="1" id="KW-0812">Transmembrane</keyword>
<dbReference type="AlphaFoldDB" id="A0A397U4S5"/>
<comment type="caution">
    <text evidence="2">The sequence shown here is derived from an EMBL/GenBank/DDBJ whole genome shotgun (WGS) entry which is preliminary data.</text>
</comment>
<evidence type="ECO:0000313" key="3">
    <source>
        <dbReference type="Proteomes" id="UP000266673"/>
    </source>
</evidence>
<keyword evidence="3" id="KW-1185">Reference proteome</keyword>
<protein>
    <submittedName>
        <fullName evidence="2">Uncharacterized protein</fullName>
    </submittedName>
</protein>
<keyword evidence="1" id="KW-0472">Membrane</keyword>
<evidence type="ECO:0000313" key="2">
    <source>
        <dbReference type="EMBL" id="RIB05290.1"/>
    </source>
</evidence>
<dbReference type="Proteomes" id="UP000266673">
    <property type="component" value="Unassembled WGS sequence"/>
</dbReference>
<evidence type="ECO:0000256" key="1">
    <source>
        <dbReference type="SAM" id="Phobius"/>
    </source>
</evidence>
<reference evidence="2 3" key="1">
    <citation type="submission" date="2018-06" db="EMBL/GenBank/DDBJ databases">
        <title>Comparative genomics reveals the genomic features of Rhizophagus irregularis, R. cerebriforme, R. diaphanum and Gigaspora rosea, and their symbiotic lifestyle signature.</title>
        <authorList>
            <person name="Morin E."/>
            <person name="San Clemente H."/>
            <person name="Chen E.C.H."/>
            <person name="De La Providencia I."/>
            <person name="Hainaut M."/>
            <person name="Kuo A."/>
            <person name="Kohler A."/>
            <person name="Murat C."/>
            <person name="Tang N."/>
            <person name="Roy S."/>
            <person name="Loubradou J."/>
            <person name="Henrissat B."/>
            <person name="Grigoriev I.V."/>
            <person name="Corradi N."/>
            <person name="Roux C."/>
            <person name="Martin F.M."/>
        </authorList>
    </citation>
    <scope>NUCLEOTIDE SEQUENCE [LARGE SCALE GENOMIC DNA]</scope>
    <source>
        <strain evidence="2 3">DAOM 194757</strain>
    </source>
</reference>
<organism evidence="2 3">
    <name type="scientific">Gigaspora rosea</name>
    <dbReference type="NCBI Taxonomy" id="44941"/>
    <lineage>
        <taxon>Eukaryota</taxon>
        <taxon>Fungi</taxon>
        <taxon>Fungi incertae sedis</taxon>
        <taxon>Mucoromycota</taxon>
        <taxon>Glomeromycotina</taxon>
        <taxon>Glomeromycetes</taxon>
        <taxon>Diversisporales</taxon>
        <taxon>Gigasporaceae</taxon>
        <taxon>Gigaspora</taxon>
    </lineage>
</organism>
<sequence length="60" mass="6600">MGPLHAPHLLSFGTKGLSIVLFIITVLCDAFVTWVTEAPVKKNCSRYILTMSYISFPSAI</sequence>
<gene>
    <name evidence="2" type="ORF">C2G38_2220048</name>
</gene>